<dbReference type="Proteomes" id="UP000192042">
    <property type="component" value="Chromosome I"/>
</dbReference>
<keyword evidence="2" id="KW-1185">Reference proteome</keyword>
<sequence>MVKPWTGFVILYVLLLGGCAQPPADQITSAEQAIKDAQQSGAATYIADEYAKLEGGMAAIRKEVADQEAKFALFRDYGKVDQLVATVKTDAERVKTDSLKKMEEAKMAAVQAHHAAADAVKHAADLIAAAPAGKDRAALESIKTDAEALKASLNDVQMMIDKSDYLTAQTKAKAIQEKSQALSHEVETALAKIGKAKPVRTKKK</sequence>
<protein>
    <recommendedName>
        <fullName evidence="3">DUF4398 domain-containing protein</fullName>
    </recommendedName>
</protein>
<dbReference type="KEGG" id="nja:NSJP_1404"/>
<evidence type="ECO:0000313" key="2">
    <source>
        <dbReference type="Proteomes" id="UP000192042"/>
    </source>
</evidence>
<dbReference type="RefSeq" id="WP_080886084.1">
    <property type="nucleotide sequence ID" value="NZ_LT828648.1"/>
</dbReference>
<evidence type="ECO:0000313" key="1">
    <source>
        <dbReference type="EMBL" id="SLM47576.1"/>
    </source>
</evidence>
<organism evidence="1 2">
    <name type="scientific">Nitrospira japonica</name>
    <dbReference type="NCBI Taxonomy" id="1325564"/>
    <lineage>
        <taxon>Bacteria</taxon>
        <taxon>Pseudomonadati</taxon>
        <taxon>Nitrospirota</taxon>
        <taxon>Nitrospiria</taxon>
        <taxon>Nitrospirales</taxon>
        <taxon>Nitrospiraceae</taxon>
        <taxon>Nitrospira</taxon>
    </lineage>
</organism>
<gene>
    <name evidence="1" type="ORF">NSJP_1404</name>
</gene>
<dbReference type="AlphaFoldDB" id="A0A1W1I3J7"/>
<dbReference type="PROSITE" id="PS51257">
    <property type="entry name" value="PROKAR_LIPOPROTEIN"/>
    <property type="match status" value="1"/>
</dbReference>
<accession>A0A1W1I3J7</accession>
<dbReference type="STRING" id="1325564.NSJP_1404"/>
<reference evidence="1 2" key="1">
    <citation type="submission" date="2017-03" db="EMBL/GenBank/DDBJ databases">
        <authorList>
            <person name="Afonso C.L."/>
            <person name="Miller P.J."/>
            <person name="Scott M.A."/>
            <person name="Spackman E."/>
            <person name="Goraichik I."/>
            <person name="Dimitrov K.M."/>
            <person name="Suarez D.L."/>
            <person name="Swayne D.E."/>
        </authorList>
    </citation>
    <scope>NUCLEOTIDE SEQUENCE [LARGE SCALE GENOMIC DNA]</scope>
    <source>
        <strain evidence="1">Genome sequencing of Nitrospira japonica strain NJ11</strain>
    </source>
</reference>
<name>A0A1W1I3J7_9BACT</name>
<dbReference type="OrthoDB" id="9790757at2"/>
<proteinExistence type="predicted"/>
<evidence type="ECO:0008006" key="3">
    <source>
        <dbReference type="Google" id="ProtNLM"/>
    </source>
</evidence>
<dbReference type="EMBL" id="LT828648">
    <property type="protein sequence ID" value="SLM47576.1"/>
    <property type="molecule type" value="Genomic_DNA"/>
</dbReference>